<evidence type="ECO:0000313" key="3">
    <source>
        <dbReference type="EMBL" id="SOV16315.1"/>
    </source>
</evidence>
<reference evidence="3" key="1">
    <citation type="submission" date="2016-09" db="EMBL/GenBank/DDBJ databases">
        <authorList>
            <consortium name="Pathogen Informatics"/>
            <person name="Sun Q."/>
            <person name="Inoue M."/>
        </authorList>
    </citation>
    <scope>NUCLEOTIDE SEQUENCE</scope>
</reference>
<accession>A0ABY1UR91</accession>
<gene>
    <name evidence="3" type="ORF">PGABG01_1217200</name>
</gene>
<dbReference type="Proteomes" id="UP000831156">
    <property type="component" value="Chromosome 12"/>
</dbReference>
<evidence type="ECO:0000256" key="2">
    <source>
        <dbReference type="SAM" id="Phobius"/>
    </source>
</evidence>
<feature type="compositionally biased region" description="Polar residues" evidence="1">
    <location>
        <begin position="263"/>
        <end position="272"/>
    </location>
</feature>
<evidence type="ECO:0000313" key="4">
    <source>
        <dbReference type="Proteomes" id="UP000831156"/>
    </source>
</evidence>
<keyword evidence="2" id="KW-1133">Transmembrane helix</keyword>
<feature type="region of interest" description="Disordered" evidence="1">
    <location>
        <begin position="246"/>
        <end position="272"/>
    </location>
</feature>
<feature type="transmembrane region" description="Helical" evidence="2">
    <location>
        <begin position="426"/>
        <end position="447"/>
    </location>
</feature>
<keyword evidence="4" id="KW-1185">Reference proteome</keyword>
<sequence length="465" mass="55649">MNMNYYNKYKKFRLIHFCLIYFSYCLIVQVIYCLKIKTSYKHEALLLLKSDDEPIISLNKMIPYLSEEVSISKDNIMTKINVENNICIELIKKHENINMPIEKFFHFNNREYTIDIGNNNNIYNYTKRILNNKIDFELCNKILIFIIPFNKDMCSFTSYNNYFLYINYLKDVKIELILSALEKSKFVFLKIPKIFNLNTTNANFNDNDYIIEKGILENDLIKIDITKIIQRYICKKYSLYKSDEEINDDDNNDNNDNNNNDNLGQTKNYNSNNDISEKEIKMVLMTSHTLSDIIIFPSLLQNVQSLKQIKKRYTEWENWSPCYNVCNNNFSYKCRYYKCPTENKEFCDQNFHMNFSECPFTPCDDPIKQNEEEGKKEEQKDKNKSIIINHENNRDQEGPIDDETMLRYRKNKKISFFMWIINNKKLSLGLLIFFISVIVLTCIYCYINSTLGFYNDEEYYVSKYT</sequence>
<feature type="region of interest" description="Disordered" evidence="1">
    <location>
        <begin position="369"/>
        <end position="399"/>
    </location>
</feature>
<feature type="compositionally biased region" description="Basic and acidic residues" evidence="1">
    <location>
        <begin position="369"/>
        <end position="384"/>
    </location>
</feature>
<keyword evidence="2" id="KW-0812">Transmembrane</keyword>
<name>A0ABY1UR91_9APIC</name>
<protein>
    <submittedName>
        <fullName evidence="3">Uncharacterized protein</fullName>
    </submittedName>
</protein>
<proteinExistence type="predicted"/>
<organism evidence="3 4">
    <name type="scientific">Plasmodium gaboni</name>
    <dbReference type="NCBI Taxonomy" id="647221"/>
    <lineage>
        <taxon>Eukaryota</taxon>
        <taxon>Sar</taxon>
        <taxon>Alveolata</taxon>
        <taxon>Apicomplexa</taxon>
        <taxon>Aconoidasida</taxon>
        <taxon>Haemosporida</taxon>
        <taxon>Plasmodiidae</taxon>
        <taxon>Plasmodium</taxon>
        <taxon>Plasmodium (Laverania)</taxon>
    </lineage>
</organism>
<feature type="transmembrane region" description="Helical" evidence="2">
    <location>
        <begin position="12"/>
        <end position="32"/>
    </location>
</feature>
<evidence type="ECO:0000256" key="1">
    <source>
        <dbReference type="SAM" id="MobiDB-lite"/>
    </source>
</evidence>
<keyword evidence="2" id="KW-0472">Membrane</keyword>
<dbReference type="EMBL" id="LT969435">
    <property type="protein sequence ID" value="SOV16315.1"/>
    <property type="molecule type" value="Genomic_DNA"/>
</dbReference>